<sequence length="151" mass="16319">MKDRTPRDIAVDDQLRAAGAEGAQWLADSGWGPPVKVPVQQAAGWLQETRSRMLASQEDESCTWCDHLIHGGPQPVVVHAEHPTHLVCRACSITARPNRACLDCGKPADSKSPADGREDVFMGPVAIYTRLRCAPCHARGNPRRGTFGQGG</sequence>
<dbReference type="Proteomes" id="UP000033699">
    <property type="component" value="Unassembled WGS sequence"/>
</dbReference>
<name>A0A0F2T807_STRR3</name>
<gene>
    <name evidence="1" type="ORF">VM95_33220</name>
</gene>
<evidence type="ECO:0000313" key="2">
    <source>
        <dbReference type="Proteomes" id="UP000033699"/>
    </source>
</evidence>
<reference evidence="1 2" key="1">
    <citation type="submission" date="2015-02" db="EMBL/GenBank/DDBJ databases">
        <authorList>
            <person name="Ju K.-S."/>
            <person name="Doroghazi J.R."/>
            <person name="Metcalf W."/>
        </authorList>
    </citation>
    <scope>NUCLEOTIDE SEQUENCE [LARGE SCALE GENOMIC DNA]</scope>
    <source>
        <strain evidence="1 2">ATCC 31215</strain>
    </source>
</reference>
<dbReference type="OrthoDB" id="4187285at2"/>
<comment type="caution">
    <text evidence="1">The sequence shown here is derived from an EMBL/GenBank/DDBJ whole genome shotgun (WGS) entry which is preliminary data.</text>
</comment>
<dbReference type="EMBL" id="JZKH01000110">
    <property type="protein sequence ID" value="KJS58440.1"/>
    <property type="molecule type" value="Genomic_DNA"/>
</dbReference>
<dbReference type="AlphaFoldDB" id="A0A0F2T807"/>
<dbReference type="PATRIC" id="fig|359131.3.peg.799"/>
<accession>A0A0F2T807</accession>
<keyword evidence="2" id="KW-1185">Reference proteome</keyword>
<dbReference type="RefSeq" id="WP_045704003.1">
    <property type="nucleotide sequence ID" value="NZ_JZKH01000110.1"/>
</dbReference>
<protein>
    <submittedName>
        <fullName evidence="1">Uncharacterized protein</fullName>
    </submittedName>
</protein>
<organism evidence="1 2">
    <name type="scientific">Streptomyces rubellomurinus (strain ATCC 31215)</name>
    <dbReference type="NCBI Taxonomy" id="359131"/>
    <lineage>
        <taxon>Bacteria</taxon>
        <taxon>Bacillati</taxon>
        <taxon>Actinomycetota</taxon>
        <taxon>Actinomycetes</taxon>
        <taxon>Kitasatosporales</taxon>
        <taxon>Streptomycetaceae</taxon>
        <taxon>Streptomyces</taxon>
    </lineage>
</organism>
<proteinExistence type="predicted"/>
<evidence type="ECO:0000313" key="1">
    <source>
        <dbReference type="EMBL" id="KJS58440.1"/>
    </source>
</evidence>